<dbReference type="SUPFAM" id="SSF53756">
    <property type="entry name" value="UDP-Glycosyltransferase/glycogen phosphorylase"/>
    <property type="match status" value="1"/>
</dbReference>
<dbReference type="EC" id="2.4.-.-" evidence="3"/>
<dbReference type="Proteomes" id="UP001262889">
    <property type="component" value="Unassembled WGS sequence"/>
</dbReference>
<dbReference type="InterPro" id="IPR028098">
    <property type="entry name" value="Glyco_trans_4-like_N"/>
</dbReference>
<keyword evidence="4" id="KW-1185">Reference proteome</keyword>
<protein>
    <submittedName>
        <fullName evidence="3">Glycosyltransferase</fullName>
        <ecNumber evidence="3">2.4.-.-</ecNumber>
    </submittedName>
</protein>
<reference evidence="3 4" key="1">
    <citation type="submission" date="2023-09" db="EMBL/GenBank/DDBJ databases">
        <authorList>
            <person name="Rey-Velasco X."/>
        </authorList>
    </citation>
    <scope>NUCLEOTIDE SEQUENCE [LARGE SCALE GENOMIC DNA]</scope>
    <source>
        <strain evidence="3 4">F363</strain>
    </source>
</reference>
<feature type="domain" description="Glycosyltransferase subfamily 4-like N-terminal" evidence="2">
    <location>
        <begin position="92"/>
        <end position="197"/>
    </location>
</feature>
<sequence>MKILFYAHSSTLYGANSSLIDLILGIRKQQPGVCVHVIIPSEEPVCRLLQENEISYTVIPHFNWIYNFEVAEKYRRNSNFLFKIWYLKNKWQKRIKNSFYRRRHLAFARHFNADIIYVNSSLAPMGAVVATKLKVPYVWHHRETVEEPESGFMLENRRQFFKYFKSAKKNIYPSHFLSTFYKEEFGESKCNVVYNGVAFKDCADKFPKPDFNNIRFGMVGRINSQKNQKEVIDIFEQLPDCDEEIELIIIGEGEKQYLDNIIPENSNIKHLGFLPKAEIYKHFDFLIVNSKNEAFGRTVAEANAIGIPVIGRGSGAICEIIKPGENGFLYENSEELKNIILMLIQETTPMSYSNFSVSSRKYFEDNFNIEKYSRTVLEILQEVIS</sequence>
<dbReference type="Pfam" id="PF13439">
    <property type="entry name" value="Glyco_transf_4"/>
    <property type="match status" value="1"/>
</dbReference>
<name>A0ABU3C939_9FLAO</name>
<gene>
    <name evidence="3" type="ORF">RM553_08395</name>
</gene>
<dbReference type="CDD" id="cd03801">
    <property type="entry name" value="GT4_PimA-like"/>
    <property type="match status" value="1"/>
</dbReference>
<dbReference type="PANTHER" id="PTHR45947:SF3">
    <property type="entry name" value="SULFOQUINOVOSYL TRANSFERASE SQD2"/>
    <property type="match status" value="1"/>
</dbReference>
<dbReference type="Pfam" id="PF00534">
    <property type="entry name" value="Glycos_transf_1"/>
    <property type="match status" value="1"/>
</dbReference>
<dbReference type="RefSeq" id="WP_311534471.1">
    <property type="nucleotide sequence ID" value="NZ_JAVRHQ010000008.1"/>
</dbReference>
<organism evidence="3 4">
    <name type="scientific">Autumnicola tepida</name>
    <dbReference type="NCBI Taxonomy" id="3075595"/>
    <lineage>
        <taxon>Bacteria</taxon>
        <taxon>Pseudomonadati</taxon>
        <taxon>Bacteroidota</taxon>
        <taxon>Flavobacteriia</taxon>
        <taxon>Flavobacteriales</taxon>
        <taxon>Flavobacteriaceae</taxon>
        <taxon>Autumnicola</taxon>
    </lineage>
</organism>
<comment type="caution">
    <text evidence="3">The sequence shown here is derived from an EMBL/GenBank/DDBJ whole genome shotgun (WGS) entry which is preliminary data.</text>
</comment>
<dbReference type="GO" id="GO:0016757">
    <property type="term" value="F:glycosyltransferase activity"/>
    <property type="evidence" value="ECO:0007669"/>
    <property type="project" value="UniProtKB-KW"/>
</dbReference>
<dbReference type="PANTHER" id="PTHR45947">
    <property type="entry name" value="SULFOQUINOVOSYL TRANSFERASE SQD2"/>
    <property type="match status" value="1"/>
</dbReference>
<dbReference type="InterPro" id="IPR001296">
    <property type="entry name" value="Glyco_trans_1"/>
</dbReference>
<accession>A0ABU3C939</accession>
<evidence type="ECO:0000313" key="4">
    <source>
        <dbReference type="Proteomes" id="UP001262889"/>
    </source>
</evidence>
<evidence type="ECO:0000313" key="3">
    <source>
        <dbReference type="EMBL" id="MDT0642847.1"/>
    </source>
</evidence>
<dbReference type="InterPro" id="IPR050194">
    <property type="entry name" value="Glycosyltransferase_grp1"/>
</dbReference>
<dbReference type="EMBL" id="JAVRHQ010000008">
    <property type="protein sequence ID" value="MDT0642847.1"/>
    <property type="molecule type" value="Genomic_DNA"/>
</dbReference>
<keyword evidence="3" id="KW-0328">Glycosyltransferase</keyword>
<evidence type="ECO:0000259" key="1">
    <source>
        <dbReference type="Pfam" id="PF00534"/>
    </source>
</evidence>
<proteinExistence type="predicted"/>
<evidence type="ECO:0000259" key="2">
    <source>
        <dbReference type="Pfam" id="PF13439"/>
    </source>
</evidence>
<dbReference type="Gene3D" id="3.40.50.2000">
    <property type="entry name" value="Glycogen Phosphorylase B"/>
    <property type="match status" value="2"/>
</dbReference>
<keyword evidence="3" id="KW-0808">Transferase</keyword>
<feature type="domain" description="Glycosyl transferase family 1" evidence="1">
    <location>
        <begin position="214"/>
        <end position="346"/>
    </location>
</feature>